<sequence>MALGIIEPKTSAQLPGTEHLVDTAQTSGEHQYEHAHFKHGKGKVGSRVIRWVQLIDNLFQKQDIVLVPQPSVDPNDPLLWPVWKREVAFAVLFFNSIIFAACPGPMIAPATVALATQLEVPVKKVAQLSGYQLLIVGALGPIVSVLAEKYGKRPQFLLASLFGALGTGICMAGFDQSSLPKSYTVLLAGRMIQGLGTTAYESLAVAAIGDMFFLHQRGIRTSLLVLTTACLASFVAICAGHIFEVRGARNLFVILLPLQLFGFVCSFLFIPETQFRRNERQGSVVTEQDGITVDEKAEASTHSVTQESAVSTAKSTTPKRTFAQDLRLTSGVYNHDSILKLLGRIFVHLLNPAIVWITLVAAILISFFVGTAYTLAQIFSPPPYLLTVSQNGYFFTGALLGGILGVISGPLCDFSAKTLSRRNRGVFEAEFRIPVNILAVTMLSIGWFTFMWALERPLLKGGVYLCSFCYGAVCFGTSVAGTSTGLYILDAFRPYATEIFILQMMIKNFLFYAFSTFINEFAAEHGPANMCKVWGIITVCGFVTCLPMYILGKVNRSWVHRMYVKYLGDK</sequence>
<dbReference type="GO" id="GO:0022857">
    <property type="term" value="F:transmembrane transporter activity"/>
    <property type="evidence" value="ECO:0007669"/>
    <property type="project" value="InterPro"/>
</dbReference>
<feature type="transmembrane region" description="Helical" evidence="5">
    <location>
        <begin position="349"/>
        <end position="373"/>
    </location>
</feature>
<evidence type="ECO:0000256" key="1">
    <source>
        <dbReference type="ARBA" id="ARBA00004141"/>
    </source>
</evidence>
<feature type="transmembrane region" description="Helical" evidence="5">
    <location>
        <begin position="500"/>
        <end position="518"/>
    </location>
</feature>
<protein>
    <recommendedName>
        <fullName evidence="8">MFS general substrate transporter</fullName>
    </recommendedName>
</protein>
<feature type="transmembrane region" description="Helical" evidence="5">
    <location>
        <begin position="433"/>
        <end position="450"/>
    </location>
</feature>
<keyword evidence="2 5" id="KW-0812">Transmembrane</keyword>
<comment type="caution">
    <text evidence="6">The sequence shown here is derived from an EMBL/GenBank/DDBJ whole genome shotgun (WGS) entry which is preliminary data.</text>
</comment>
<dbReference type="Pfam" id="PF07690">
    <property type="entry name" value="MFS_1"/>
    <property type="match status" value="1"/>
</dbReference>
<accession>A0A9P6GCN0</accession>
<dbReference type="Gene3D" id="1.20.1250.20">
    <property type="entry name" value="MFS general substrate transporter like domains"/>
    <property type="match status" value="1"/>
</dbReference>
<feature type="transmembrane region" description="Helical" evidence="5">
    <location>
        <begin position="156"/>
        <end position="174"/>
    </location>
</feature>
<feature type="transmembrane region" description="Helical" evidence="5">
    <location>
        <begin position="194"/>
        <end position="214"/>
    </location>
</feature>
<keyword evidence="3 5" id="KW-1133">Transmembrane helix</keyword>
<dbReference type="InterPro" id="IPR036259">
    <property type="entry name" value="MFS_trans_sf"/>
</dbReference>
<keyword evidence="4 5" id="KW-0472">Membrane</keyword>
<proteinExistence type="predicted"/>
<comment type="subcellular location">
    <subcellularLocation>
        <location evidence="1">Membrane</location>
        <topology evidence="1">Multi-pass membrane protein</topology>
    </subcellularLocation>
</comment>
<feature type="transmembrane region" description="Helical" evidence="5">
    <location>
        <begin position="393"/>
        <end position="412"/>
    </location>
</feature>
<dbReference type="SUPFAM" id="SSF103473">
    <property type="entry name" value="MFS general substrate transporter"/>
    <property type="match status" value="1"/>
</dbReference>
<feature type="transmembrane region" description="Helical" evidence="5">
    <location>
        <begin position="533"/>
        <end position="552"/>
    </location>
</feature>
<feature type="transmembrane region" description="Helical" evidence="5">
    <location>
        <begin position="223"/>
        <end position="243"/>
    </location>
</feature>
<dbReference type="PANTHER" id="PTHR23502">
    <property type="entry name" value="MAJOR FACILITATOR SUPERFAMILY"/>
    <property type="match status" value="1"/>
</dbReference>
<dbReference type="OrthoDB" id="2585655at2759"/>
<evidence type="ECO:0000256" key="4">
    <source>
        <dbReference type="ARBA" id="ARBA00023136"/>
    </source>
</evidence>
<dbReference type="GO" id="GO:0005886">
    <property type="term" value="C:plasma membrane"/>
    <property type="evidence" value="ECO:0007669"/>
    <property type="project" value="TreeGrafter"/>
</dbReference>
<evidence type="ECO:0000256" key="5">
    <source>
        <dbReference type="SAM" id="Phobius"/>
    </source>
</evidence>
<organism evidence="6 7">
    <name type="scientific">Paraphaeosphaeria minitans</name>
    <dbReference type="NCBI Taxonomy" id="565426"/>
    <lineage>
        <taxon>Eukaryota</taxon>
        <taxon>Fungi</taxon>
        <taxon>Dikarya</taxon>
        <taxon>Ascomycota</taxon>
        <taxon>Pezizomycotina</taxon>
        <taxon>Dothideomycetes</taxon>
        <taxon>Pleosporomycetidae</taxon>
        <taxon>Pleosporales</taxon>
        <taxon>Massarineae</taxon>
        <taxon>Didymosphaeriaceae</taxon>
        <taxon>Paraphaeosphaeria</taxon>
    </lineage>
</organism>
<dbReference type="AlphaFoldDB" id="A0A9P6GCN0"/>
<dbReference type="Proteomes" id="UP000756921">
    <property type="component" value="Unassembled WGS sequence"/>
</dbReference>
<name>A0A9P6GCN0_9PLEO</name>
<dbReference type="PANTHER" id="PTHR23502:SF29">
    <property type="entry name" value="TRANSPORTER, PUTATIVE (AFU_ORTHOLOGUE AFUA_6G06680)-RELATED"/>
    <property type="match status" value="1"/>
</dbReference>
<feature type="transmembrane region" description="Helical" evidence="5">
    <location>
        <begin position="249"/>
        <end position="270"/>
    </location>
</feature>
<evidence type="ECO:0008006" key="8">
    <source>
        <dbReference type="Google" id="ProtNLM"/>
    </source>
</evidence>
<evidence type="ECO:0000313" key="6">
    <source>
        <dbReference type="EMBL" id="KAF9731930.1"/>
    </source>
</evidence>
<dbReference type="EMBL" id="WJXW01000011">
    <property type="protein sequence ID" value="KAF9731930.1"/>
    <property type="molecule type" value="Genomic_DNA"/>
</dbReference>
<dbReference type="InterPro" id="IPR011701">
    <property type="entry name" value="MFS"/>
</dbReference>
<gene>
    <name evidence="6" type="ORF">PMIN01_09859</name>
</gene>
<evidence type="ECO:0000313" key="7">
    <source>
        <dbReference type="Proteomes" id="UP000756921"/>
    </source>
</evidence>
<feature type="transmembrane region" description="Helical" evidence="5">
    <location>
        <begin position="87"/>
        <end position="108"/>
    </location>
</feature>
<feature type="transmembrane region" description="Helical" evidence="5">
    <location>
        <begin position="128"/>
        <end position="147"/>
    </location>
</feature>
<evidence type="ECO:0000256" key="3">
    <source>
        <dbReference type="ARBA" id="ARBA00022989"/>
    </source>
</evidence>
<evidence type="ECO:0000256" key="2">
    <source>
        <dbReference type="ARBA" id="ARBA00022692"/>
    </source>
</evidence>
<keyword evidence="7" id="KW-1185">Reference proteome</keyword>
<feature type="transmembrane region" description="Helical" evidence="5">
    <location>
        <begin position="462"/>
        <end position="488"/>
    </location>
</feature>
<reference evidence="6" key="1">
    <citation type="journal article" date="2020" name="Mol. Plant Microbe Interact.">
        <title>Genome Sequence of the Biocontrol Agent Coniothyrium minitans strain Conio (IMI 134523).</title>
        <authorList>
            <person name="Patel D."/>
            <person name="Shittu T.A."/>
            <person name="Baroncelli R."/>
            <person name="Muthumeenakshi S."/>
            <person name="Osborne T.H."/>
            <person name="Janganan T.K."/>
            <person name="Sreenivasaprasad S."/>
        </authorList>
    </citation>
    <scope>NUCLEOTIDE SEQUENCE</scope>
    <source>
        <strain evidence="6">Conio</strain>
    </source>
</reference>